<evidence type="ECO:0000256" key="7">
    <source>
        <dbReference type="ARBA" id="ARBA00023004"/>
    </source>
</evidence>
<evidence type="ECO:0000256" key="10">
    <source>
        <dbReference type="SAM" id="SignalP"/>
    </source>
</evidence>
<keyword evidence="7 9" id="KW-0408">Iron</keyword>
<feature type="binding site" description="axial binding residue" evidence="9">
    <location>
        <position position="359"/>
    </location>
    <ligand>
        <name>heme</name>
        <dbReference type="ChEBI" id="CHEBI:30413"/>
    </ligand>
    <ligandPart>
        <name>Fe</name>
        <dbReference type="ChEBI" id="CHEBI:18248"/>
    </ligandPart>
</feature>
<dbReference type="PRINTS" id="PR00463">
    <property type="entry name" value="EP450I"/>
</dbReference>
<feature type="signal peptide" evidence="10">
    <location>
        <begin position="1"/>
        <end position="32"/>
    </location>
</feature>
<dbReference type="PRINTS" id="PR00385">
    <property type="entry name" value="P450"/>
</dbReference>
<comment type="similarity">
    <text evidence="2">Belongs to the cytochrome P450 family.</text>
</comment>
<evidence type="ECO:0000256" key="6">
    <source>
        <dbReference type="ARBA" id="ARBA00023002"/>
    </source>
</evidence>
<evidence type="ECO:0000256" key="9">
    <source>
        <dbReference type="PIRSR" id="PIRSR602401-1"/>
    </source>
</evidence>
<keyword evidence="3" id="KW-0812">Transmembrane</keyword>
<keyword evidence="5" id="KW-1133">Transmembrane helix</keyword>
<sequence>MGAMMASITSELLFFLPFILLALLALYTTTVAKCHGTHPWRRQKKKRPNLPPGARGWPLVGETFGYLRAHPATSVGRFMERHVARYGKIYRSSLFGERTVVSADAGLNRYILQNEGRLFECSYPRSIGGILGKWSMLVLVGDAHREMRAISLNFPGTAYWKALKSRASILGVIERKMEDRLEKMSREKSSVEEDDLLGWALKQSNLSKEQILDLLLSLLFAGHETSSMALALAIFFLEGCPKAVQELREEHLLIARRQRLRGASKLSWEDYKEMVFTQCVINETLRLGNVVRFLHRKVIRDVHYNGYDIPRGWKILPVLAAVHLDSSLYEDPSRFNPWRWKSNNAPSSFMPYGGGPRLCAGSELAKLEMAIFLHHLVLNFRWELAEPDQAFVYPFVDFPKGLPIRVQRVADDQGHRSVLTESTRG</sequence>
<dbReference type="PANTHER" id="PTHR24286">
    <property type="entry name" value="CYTOCHROME P450 26"/>
    <property type="match status" value="1"/>
</dbReference>
<evidence type="ECO:0000256" key="4">
    <source>
        <dbReference type="ARBA" id="ARBA00022723"/>
    </source>
</evidence>
<dbReference type="Gene3D" id="1.10.630.10">
    <property type="entry name" value="Cytochrome P450"/>
    <property type="match status" value="1"/>
</dbReference>
<evidence type="ECO:0000256" key="1">
    <source>
        <dbReference type="ARBA" id="ARBA00004167"/>
    </source>
</evidence>
<dbReference type="ExpressionAtlas" id="A0A1D6JUC7">
    <property type="expression patterns" value="baseline and differential"/>
</dbReference>
<evidence type="ECO:0000256" key="8">
    <source>
        <dbReference type="ARBA" id="ARBA00023136"/>
    </source>
</evidence>
<name>A0A1D6JUC7_MAIZE</name>
<keyword evidence="9" id="KW-0349">Heme</keyword>
<dbReference type="GO" id="GO:0008202">
    <property type="term" value="P:steroid metabolic process"/>
    <property type="evidence" value="ECO:0007669"/>
    <property type="project" value="UniProtKB-ARBA"/>
</dbReference>
<feature type="chain" id="PRO_5010805815" evidence="10">
    <location>
        <begin position="33"/>
        <end position="425"/>
    </location>
</feature>
<dbReference type="GO" id="GO:0020037">
    <property type="term" value="F:heme binding"/>
    <property type="evidence" value="ECO:0007669"/>
    <property type="project" value="InterPro"/>
</dbReference>
<comment type="cofactor">
    <cofactor evidence="9">
        <name>heme</name>
        <dbReference type="ChEBI" id="CHEBI:30413"/>
    </cofactor>
</comment>
<dbReference type="GO" id="GO:0005506">
    <property type="term" value="F:iron ion binding"/>
    <property type="evidence" value="ECO:0007669"/>
    <property type="project" value="InterPro"/>
</dbReference>
<dbReference type="Pfam" id="PF00067">
    <property type="entry name" value="p450"/>
    <property type="match status" value="1"/>
</dbReference>
<evidence type="ECO:0000313" key="11">
    <source>
        <dbReference type="EMBL" id="ONL95420.1"/>
    </source>
</evidence>
<proteinExistence type="inferred from homology"/>
<keyword evidence="8" id="KW-0472">Membrane</keyword>
<protein>
    <submittedName>
        <fullName evidence="11">Brassinosteroid synthesis1</fullName>
    </submittedName>
</protein>
<dbReference type="EMBL" id="CM007647">
    <property type="protein sequence ID" value="ONL95420.1"/>
    <property type="molecule type" value="Genomic_DNA"/>
</dbReference>
<keyword evidence="10" id="KW-0732">Signal</keyword>
<dbReference type="GO" id="GO:0016705">
    <property type="term" value="F:oxidoreductase activity, acting on paired donors, with incorporation or reduction of molecular oxygen"/>
    <property type="evidence" value="ECO:0007669"/>
    <property type="project" value="InterPro"/>
</dbReference>
<accession>A0A1D6JUC7</accession>
<keyword evidence="6" id="KW-0560">Oxidoreductase</keyword>
<dbReference type="GO" id="GO:0004497">
    <property type="term" value="F:monooxygenase activity"/>
    <property type="evidence" value="ECO:0007669"/>
    <property type="project" value="InterPro"/>
</dbReference>
<dbReference type="InterPro" id="IPR002401">
    <property type="entry name" value="Cyt_P450_E_grp-I"/>
</dbReference>
<dbReference type="InterPro" id="IPR001128">
    <property type="entry name" value="Cyt_P450"/>
</dbReference>
<reference evidence="11" key="1">
    <citation type="submission" date="2015-12" db="EMBL/GenBank/DDBJ databases">
        <title>Update maize B73 reference genome by single molecule sequencing technologies.</title>
        <authorList>
            <consortium name="Maize Genome Sequencing Project"/>
            <person name="Ware D."/>
        </authorList>
    </citation>
    <scope>NUCLEOTIDE SEQUENCE [LARGE SCALE GENOMIC DNA]</scope>
    <source>
        <tissue evidence="11">Seedling</tissue>
    </source>
</reference>
<organism evidence="11">
    <name type="scientific">Zea mays</name>
    <name type="common">Maize</name>
    <dbReference type="NCBI Taxonomy" id="4577"/>
    <lineage>
        <taxon>Eukaryota</taxon>
        <taxon>Viridiplantae</taxon>
        <taxon>Streptophyta</taxon>
        <taxon>Embryophyta</taxon>
        <taxon>Tracheophyta</taxon>
        <taxon>Spermatophyta</taxon>
        <taxon>Magnoliopsida</taxon>
        <taxon>Liliopsida</taxon>
        <taxon>Poales</taxon>
        <taxon>Poaceae</taxon>
        <taxon>PACMAD clade</taxon>
        <taxon>Panicoideae</taxon>
        <taxon>Andropogonodae</taxon>
        <taxon>Andropogoneae</taxon>
        <taxon>Tripsacinae</taxon>
        <taxon>Zea</taxon>
    </lineage>
</organism>
<dbReference type="InterPro" id="IPR036396">
    <property type="entry name" value="Cyt_P450_sf"/>
</dbReference>
<comment type="subcellular location">
    <subcellularLocation>
        <location evidence="1">Membrane</location>
        <topology evidence="1">Single-pass membrane protein</topology>
    </subcellularLocation>
</comment>
<gene>
    <name evidence="11" type="ORF">ZEAMMB73_Zm00001d028325</name>
</gene>
<keyword evidence="4 9" id="KW-0479">Metal-binding</keyword>
<dbReference type="PANTHER" id="PTHR24286:SF194">
    <property type="entry name" value="STEROID (22S)-HYDROXYLASE"/>
    <property type="match status" value="1"/>
</dbReference>
<dbReference type="GO" id="GO:0016020">
    <property type="term" value="C:membrane"/>
    <property type="evidence" value="ECO:0007669"/>
    <property type="project" value="UniProtKB-SubCell"/>
</dbReference>
<evidence type="ECO:0000256" key="2">
    <source>
        <dbReference type="ARBA" id="ARBA00010617"/>
    </source>
</evidence>
<dbReference type="SUPFAM" id="SSF48264">
    <property type="entry name" value="Cytochrome P450"/>
    <property type="match status" value="1"/>
</dbReference>
<dbReference type="AlphaFoldDB" id="A0A1D6JUC7"/>
<evidence type="ECO:0000256" key="5">
    <source>
        <dbReference type="ARBA" id="ARBA00022989"/>
    </source>
</evidence>
<evidence type="ECO:0000256" key="3">
    <source>
        <dbReference type="ARBA" id="ARBA00022692"/>
    </source>
</evidence>